<keyword evidence="1" id="KW-1133">Transmembrane helix</keyword>
<evidence type="ECO:0000313" key="4">
    <source>
        <dbReference type="Proteomes" id="UP001238603"/>
    </source>
</evidence>
<dbReference type="Proteomes" id="UP001238603">
    <property type="component" value="Unassembled WGS sequence"/>
</dbReference>
<keyword evidence="1" id="KW-0812">Transmembrane</keyword>
<feature type="domain" description="YdbS-like PH" evidence="2">
    <location>
        <begin position="89"/>
        <end position="157"/>
    </location>
</feature>
<protein>
    <submittedName>
        <fullName evidence="3">PH domain-containing protein</fullName>
    </submittedName>
</protein>
<dbReference type="PANTHER" id="PTHR34473:SF3">
    <property type="entry name" value="TRANSMEMBRANE PROTEIN-RELATED"/>
    <property type="match status" value="1"/>
</dbReference>
<evidence type="ECO:0000313" key="3">
    <source>
        <dbReference type="EMBL" id="MDL5030460.1"/>
    </source>
</evidence>
<evidence type="ECO:0000259" key="2">
    <source>
        <dbReference type="Pfam" id="PF03703"/>
    </source>
</evidence>
<dbReference type="PANTHER" id="PTHR34473">
    <property type="entry name" value="UPF0699 TRANSMEMBRANE PROTEIN YDBS"/>
    <property type="match status" value="1"/>
</dbReference>
<name>A0ABT7LE42_9BURK</name>
<accession>A0ABT7LE42</accession>
<reference evidence="3 4" key="1">
    <citation type="submission" date="2023-06" db="EMBL/GenBank/DDBJ databases">
        <title>Pelomonas sp. APW6 16S ribosomal RNA gene genome sequencing and assembly.</title>
        <authorList>
            <person name="Woo H."/>
        </authorList>
    </citation>
    <scope>NUCLEOTIDE SEQUENCE [LARGE SCALE GENOMIC DNA]</scope>
    <source>
        <strain evidence="3 4">APW6</strain>
    </source>
</reference>
<keyword evidence="1" id="KW-0472">Membrane</keyword>
<feature type="transmembrane region" description="Helical" evidence="1">
    <location>
        <begin position="21"/>
        <end position="46"/>
    </location>
</feature>
<sequence length="167" mass="18324">MSGMAEGRAARALGKMEALRLLWQLRAALWMGVVLGGGLIGLLSLLDEAWPWSWLLASALGVALLSLGVGALFGAWRFRAYGAALQVGEGLVLRSGVWWRTESWVPIARLQHLDLQQSPLERLWGMARLELHTAGQHDHKTAVHGLPLAEAQALRESLMPRVQGQHE</sequence>
<evidence type="ECO:0000256" key="1">
    <source>
        <dbReference type="SAM" id="Phobius"/>
    </source>
</evidence>
<comment type="caution">
    <text evidence="3">The sequence shown here is derived from an EMBL/GenBank/DDBJ whole genome shotgun (WGS) entry which is preliminary data.</text>
</comment>
<dbReference type="RefSeq" id="WP_285980597.1">
    <property type="nucleotide sequence ID" value="NZ_JASVDS010000001.1"/>
</dbReference>
<gene>
    <name evidence="3" type="ORF">QRD43_00965</name>
</gene>
<proteinExistence type="predicted"/>
<keyword evidence="4" id="KW-1185">Reference proteome</keyword>
<dbReference type="Pfam" id="PF03703">
    <property type="entry name" value="bPH_2"/>
    <property type="match status" value="1"/>
</dbReference>
<feature type="transmembrane region" description="Helical" evidence="1">
    <location>
        <begin position="52"/>
        <end position="76"/>
    </location>
</feature>
<dbReference type="EMBL" id="JASVDS010000001">
    <property type="protein sequence ID" value="MDL5030460.1"/>
    <property type="molecule type" value="Genomic_DNA"/>
</dbReference>
<dbReference type="InterPro" id="IPR005182">
    <property type="entry name" value="YdbS-like_PH"/>
</dbReference>
<organism evidence="3 4">
    <name type="scientific">Roseateles subflavus</name>
    <dbReference type="NCBI Taxonomy" id="3053353"/>
    <lineage>
        <taxon>Bacteria</taxon>
        <taxon>Pseudomonadati</taxon>
        <taxon>Pseudomonadota</taxon>
        <taxon>Betaproteobacteria</taxon>
        <taxon>Burkholderiales</taxon>
        <taxon>Sphaerotilaceae</taxon>
        <taxon>Roseateles</taxon>
    </lineage>
</organism>